<dbReference type="InterPro" id="IPR007471">
    <property type="entry name" value="N-end_Aminoacyl_Trfase_N"/>
</dbReference>
<dbReference type="EMBL" id="KK112056">
    <property type="protein sequence ID" value="KFM56633.1"/>
    <property type="molecule type" value="Genomic_DNA"/>
</dbReference>
<keyword evidence="4" id="KW-0833">Ubl conjugation pathway</keyword>
<evidence type="ECO:0000256" key="5">
    <source>
        <dbReference type="ARBA" id="ARBA00023315"/>
    </source>
</evidence>
<accession>A0A087SUU4</accession>
<reference evidence="9 10" key="1">
    <citation type="submission" date="2013-11" db="EMBL/GenBank/DDBJ databases">
        <title>Genome sequencing of Stegodyphus mimosarum.</title>
        <authorList>
            <person name="Bechsgaard J."/>
        </authorList>
    </citation>
    <scope>NUCLEOTIDE SEQUENCE [LARGE SCALE GENOMIC DNA]</scope>
</reference>
<dbReference type="AlphaFoldDB" id="A0A087SUU4"/>
<dbReference type="Pfam" id="PF04377">
    <property type="entry name" value="ATE_C"/>
    <property type="match status" value="1"/>
</dbReference>
<feature type="domain" description="N-end aminoacyl transferase N-terminal" evidence="7">
    <location>
        <begin position="17"/>
        <end position="87"/>
    </location>
</feature>
<keyword evidence="5" id="KW-0012">Acyltransferase</keyword>
<dbReference type="GO" id="GO:0005737">
    <property type="term" value="C:cytoplasm"/>
    <property type="evidence" value="ECO:0007669"/>
    <property type="project" value="TreeGrafter"/>
</dbReference>
<protein>
    <recommendedName>
        <fullName evidence="2">arginyltransferase</fullName>
        <ecNumber evidence="2">2.3.2.8</ecNumber>
    </recommendedName>
</protein>
<comment type="similarity">
    <text evidence="1">Belongs to the R-transferase family.</text>
</comment>
<dbReference type="PIRSF" id="PIRSF037207">
    <property type="entry name" value="ATE1_euk"/>
    <property type="match status" value="1"/>
</dbReference>
<evidence type="ECO:0000313" key="10">
    <source>
        <dbReference type="Proteomes" id="UP000054359"/>
    </source>
</evidence>
<name>A0A087SUU4_STEMI</name>
<feature type="non-terminal residue" evidence="9">
    <location>
        <position position="516"/>
    </location>
</feature>
<dbReference type="OrthoDB" id="74183at2759"/>
<dbReference type="InterPro" id="IPR017137">
    <property type="entry name" value="Arg-tRNA-P_Trfase_1_euk"/>
</dbReference>
<evidence type="ECO:0000256" key="2">
    <source>
        <dbReference type="ARBA" id="ARBA00012025"/>
    </source>
</evidence>
<evidence type="ECO:0000256" key="1">
    <source>
        <dbReference type="ARBA" id="ARBA00009991"/>
    </source>
</evidence>
<organism evidence="9 10">
    <name type="scientific">Stegodyphus mimosarum</name>
    <name type="common">African social velvet spider</name>
    <dbReference type="NCBI Taxonomy" id="407821"/>
    <lineage>
        <taxon>Eukaryota</taxon>
        <taxon>Metazoa</taxon>
        <taxon>Ecdysozoa</taxon>
        <taxon>Arthropoda</taxon>
        <taxon>Chelicerata</taxon>
        <taxon>Arachnida</taxon>
        <taxon>Araneae</taxon>
        <taxon>Araneomorphae</taxon>
        <taxon>Entelegynae</taxon>
        <taxon>Eresoidea</taxon>
        <taxon>Eresidae</taxon>
        <taxon>Stegodyphus</taxon>
    </lineage>
</organism>
<dbReference type="STRING" id="407821.A0A087SUU4"/>
<dbReference type="PANTHER" id="PTHR21367:SF1">
    <property type="entry name" value="ARGINYL-TRNA--PROTEIN TRANSFERASE 1"/>
    <property type="match status" value="1"/>
</dbReference>
<dbReference type="Pfam" id="PF04376">
    <property type="entry name" value="ATE_N"/>
    <property type="match status" value="1"/>
</dbReference>
<evidence type="ECO:0000313" key="9">
    <source>
        <dbReference type="EMBL" id="KFM56633.1"/>
    </source>
</evidence>
<evidence type="ECO:0000256" key="6">
    <source>
        <dbReference type="SAM" id="MobiDB-lite"/>
    </source>
</evidence>
<dbReference type="InterPro" id="IPR007472">
    <property type="entry name" value="N-end_Aminoacyl_Trfase_C"/>
</dbReference>
<feature type="domain" description="N-end rule aminoacyl transferase C-terminal" evidence="8">
    <location>
        <begin position="289"/>
        <end position="427"/>
    </location>
</feature>
<evidence type="ECO:0000259" key="8">
    <source>
        <dbReference type="Pfam" id="PF04377"/>
    </source>
</evidence>
<evidence type="ECO:0000256" key="3">
    <source>
        <dbReference type="ARBA" id="ARBA00022679"/>
    </source>
</evidence>
<dbReference type="OMA" id="SDRMVYS"/>
<dbReference type="PANTHER" id="PTHR21367">
    <property type="entry name" value="ARGININE-TRNA-PROTEIN TRANSFERASE 1"/>
    <property type="match status" value="1"/>
</dbReference>
<dbReference type="EC" id="2.3.2.8" evidence="2"/>
<gene>
    <name evidence="9" type="ORF">X975_03380</name>
</gene>
<proteinExistence type="inferred from homology"/>
<evidence type="ECO:0000256" key="4">
    <source>
        <dbReference type="ARBA" id="ARBA00022786"/>
    </source>
</evidence>
<dbReference type="GO" id="GO:0004057">
    <property type="term" value="F:arginyl-tRNA--protein transferase activity"/>
    <property type="evidence" value="ECO:0007669"/>
    <property type="project" value="UniProtKB-EC"/>
</dbReference>
<evidence type="ECO:0000259" key="7">
    <source>
        <dbReference type="Pfam" id="PF04376"/>
    </source>
</evidence>
<dbReference type="Proteomes" id="UP000054359">
    <property type="component" value="Unassembled WGS sequence"/>
</dbReference>
<feature type="region of interest" description="Disordered" evidence="6">
    <location>
        <begin position="194"/>
        <end position="214"/>
    </location>
</feature>
<dbReference type="InterPro" id="IPR030700">
    <property type="entry name" value="N-end_Aminoacyl_Trfase"/>
</dbReference>
<keyword evidence="10" id="KW-1185">Reference proteome</keyword>
<sequence length="516" mass="59943">MTDSSIVEYFSGNEGYRCGYCKSDNTCYSHGMWAHTLTPLDYQNLIDRGWRRSGKYCYKPTMHRTCCPQYTIRCEAKKFVLSRSQKKVLKKVHKFLAYGEKEKHPQDESSETMMEHMEVSDFPQAIDMQSLKNIKVAKDLTCQEIHKGQTNDVPADNTALNHELCKEESLESPCNSASVDIPAVSESSHSITCEETSSSTSMQASKMDPDRPPCRKAKLIRRERKLQKLLKMGVSADEAKASMEKKNDRAKSLEDFINEPLPAEPAHKLELRLVPSALENPLFSQTFEESYEVYKKYQMSVHKDPAEKCSKKQYNRFLVNNPFQHCDDILCRSGYGSFHQQYWLDNKLIAVGVIDILPYCVSSVYFYYDPSYSFLSLGTYAALREIAFTRELNARYPALQHYYMGFYIHSCVKMRYKGQYFPSFLLCPETFIFQPIEKCRPKLDVSKYQRLEEDSNKGDPDGVVNLKEVMILFNKRPMIYPVYRNLNRHANDENLVKEYAGFVGRKCYRKMLLYRN</sequence>
<keyword evidence="3 9" id="KW-0808">Transferase</keyword>